<dbReference type="SUPFAM" id="SSF53597">
    <property type="entry name" value="Dihydrofolate reductase-like"/>
    <property type="match status" value="1"/>
</dbReference>
<name>A0ABW4Z4K2_9HYPH</name>
<dbReference type="PANTHER" id="PTHR38011:SF11">
    <property type="entry name" value="2,5-DIAMINO-6-RIBOSYLAMINO-4(3H)-PYRIMIDINONE 5'-PHOSPHATE REDUCTASE"/>
    <property type="match status" value="1"/>
</dbReference>
<gene>
    <name evidence="2" type="ORF">ACFSNC_23470</name>
</gene>
<evidence type="ECO:0000313" key="2">
    <source>
        <dbReference type="EMBL" id="MFD2143380.1"/>
    </source>
</evidence>
<keyword evidence="3" id="KW-1185">Reference proteome</keyword>
<reference evidence="3" key="1">
    <citation type="journal article" date="2019" name="Int. J. Syst. Evol. Microbiol.">
        <title>The Global Catalogue of Microorganisms (GCM) 10K type strain sequencing project: providing services to taxonomists for standard genome sequencing and annotation.</title>
        <authorList>
            <consortium name="The Broad Institute Genomics Platform"/>
            <consortium name="The Broad Institute Genome Sequencing Center for Infectious Disease"/>
            <person name="Wu L."/>
            <person name="Ma J."/>
        </authorList>
    </citation>
    <scope>NUCLEOTIDE SEQUENCE [LARGE SCALE GENOMIC DNA]</scope>
    <source>
        <strain evidence="3">CCM 7435</strain>
    </source>
</reference>
<dbReference type="InterPro" id="IPR050765">
    <property type="entry name" value="Riboflavin_Biosynth_HTPR"/>
</dbReference>
<proteinExistence type="predicted"/>
<dbReference type="RefSeq" id="WP_213355542.1">
    <property type="nucleotide sequence ID" value="NZ_JAHBGB010000044.1"/>
</dbReference>
<dbReference type="EMBL" id="JBHUHD010000001">
    <property type="protein sequence ID" value="MFD2143380.1"/>
    <property type="molecule type" value="Genomic_DNA"/>
</dbReference>
<dbReference type="PANTHER" id="PTHR38011">
    <property type="entry name" value="DIHYDROFOLATE REDUCTASE FAMILY PROTEIN (AFU_ORTHOLOGUE AFUA_8G06820)"/>
    <property type="match status" value="1"/>
</dbReference>
<dbReference type="InterPro" id="IPR002734">
    <property type="entry name" value="RibDG_C"/>
</dbReference>
<feature type="domain" description="Bacterial bifunctional deaminase-reductase C-terminal" evidence="1">
    <location>
        <begin position="7"/>
        <end position="164"/>
    </location>
</feature>
<accession>A0ABW4Z4K2</accession>
<dbReference type="InterPro" id="IPR024072">
    <property type="entry name" value="DHFR-like_dom_sf"/>
</dbReference>
<comment type="caution">
    <text evidence="2">The sequence shown here is derived from an EMBL/GenBank/DDBJ whole genome shotgun (WGS) entry which is preliminary data.</text>
</comment>
<dbReference type="Proteomes" id="UP001597299">
    <property type="component" value="Unassembled WGS sequence"/>
</dbReference>
<organism evidence="2 3">
    <name type="scientific">Ancylobacter oerskovii</name>
    <dbReference type="NCBI Taxonomy" id="459519"/>
    <lineage>
        <taxon>Bacteria</taxon>
        <taxon>Pseudomonadati</taxon>
        <taxon>Pseudomonadota</taxon>
        <taxon>Alphaproteobacteria</taxon>
        <taxon>Hyphomicrobiales</taxon>
        <taxon>Xanthobacteraceae</taxon>
        <taxon>Ancylobacter</taxon>
    </lineage>
</organism>
<evidence type="ECO:0000313" key="3">
    <source>
        <dbReference type="Proteomes" id="UP001597299"/>
    </source>
</evidence>
<dbReference type="Gene3D" id="3.40.430.10">
    <property type="entry name" value="Dihydrofolate Reductase, subunit A"/>
    <property type="match status" value="1"/>
</dbReference>
<evidence type="ECO:0000259" key="1">
    <source>
        <dbReference type="Pfam" id="PF01872"/>
    </source>
</evidence>
<sequence>MATILGYMAMSLDGYIADAEGGIDWLKPFDAVDTGYAAFIAGIDTVVMGRRTYDQVRSFEGDWFYAGKRAVIVTSRPLDEAPAGVEAWHGGIGDLIAELRAGEGVVWMIGGAQLQAAFLAANAMERLDLFVIPVLLGDGVQMVPAGAIGPMSLTLTDSRALPLGMVRLTYALPAPPSGG</sequence>
<dbReference type="Pfam" id="PF01872">
    <property type="entry name" value="RibD_C"/>
    <property type="match status" value="1"/>
</dbReference>
<protein>
    <submittedName>
        <fullName evidence="2">Dihydrofolate reductase family protein</fullName>
    </submittedName>
</protein>